<keyword evidence="1" id="KW-0732">Signal</keyword>
<dbReference type="Pfam" id="PF06037">
    <property type="entry name" value="DUF922"/>
    <property type="match status" value="1"/>
</dbReference>
<proteinExistence type="predicted"/>
<accession>A0ABQ3C1U2</accession>
<evidence type="ECO:0000313" key="2">
    <source>
        <dbReference type="EMBL" id="GGZ59373.1"/>
    </source>
</evidence>
<name>A0ABQ3C1U2_9FLAO</name>
<dbReference type="EMBL" id="BMWY01000005">
    <property type="protein sequence ID" value="GGZ59373.1"/>
    <property type="molecule type" value="Genomic_DNA"/>
</dbReference>
<protein>
    <recommendedName>
        <fullName evidence="4">DUF922 domain-containing protein</fullName>
    </recommendedName>
</protein>
<evidence type="ECO:0008006" key="4">
    <source>
        <dbReference type="Google" id="ProtNLM"/>
    </source>
</evidence>
<dbReference type="Proteomes" id="UP000615593">
    <property type="component" value="Unassembled WGS sequence"/>
</dbReference>
<dbReference type="RefSeq" id="WP_051191293.1">
    <property type="nucleotide sequence ID" value="NZ_BMWY01000005.1"/>
</dbReference>
<gene>
    <name evidence="2" type="ORF">GCM10008088_21290</name>
</gene>
<evidence type="ECO:0000313" key="3">
    <source>
        <dbReference type="Proteomes" id="UP000615593"/>
    </source>
</evidence>
<sequence>MRNQIFLFSFLLLSLFQLQAQEKLEWTEEKLTWKDFEAKPNRQSHFLANTNSGFSYTWGFGMQASKPIFTYEVHAYFYPEQSWVKKGKETPTLLAHEQLHFDISELYARKMRKWLSNFSPKSLNEAKAKLKKMHKQVESERIKMQKAYDKETNHGMLLEEQKRWQKEVNQALELLAEFSS</sequence>
<feature type="chain" id="PRO_5045590849" description="DUF922 domain-containing protein" evidence="1">
    <location>
        <begin position="21"/>
        <end position="180"/>
    </location>
</feature>
<organism evidence="2 3">
    <name type="scientific">Mesonia mobilis</name>
    <dbReference type="NCBI Taxonomy" id="369791"/>
    <lineage>
        <taxon>Bacteria</taxon>
        <taxon>Pseudomonadati</taxon>
        <taxon>Bacteroidota</taxon>
        <taxon>Flavobacteriia</taxon>
        <taxon>Flavobacteriales</taxon>
        <taxon>Flavobacteriaceae</taxon>
        <taxon>Mesonia</taxon>
    </lineage>
</organism>
<keyword evidence="3" id="KW-1185">Reference proteome</keyword>
<feature type="signal peptide" evidence="1">
    <location>
        <begin position="1"/>
        <end position="20"/>
    </location>
</feature>
<dbReference type="InterPro" id="IPR010321">
    <property type="entry name" value="DUF922"/>
</dbReference>
<reference evidence="3" key="1">
    <citation type="journal article" date="2019" name="Int. J. Syst. Evol. Microbiol.">
        <title>The Global Catalogue of Microorganisms (GCM) 10K type strain sequencing project: providing services to taxonomists for standard genome sequencing and annotation.</title>
        <authorList>
            <consortium name="The Broad Institute Genomics Platform"/>
            <consortium name="The Broad Institute Genome Sequencing Center for Infectious Disease"/>
            <person name="Wu L."/>
            <person name="Ma J."/>
        </authorList>
    </citation>
    <scope>NUCLEOTIDE SEQUENCE [LARGE SCALE GENOMIC DNA]</scope>
    <source>
        <strain evidence="3">KCTC 12708</strain>
    </source>
</reference>
<evidence type="ECO:0000256" key="1">
    <source>
        <dbReference type="SAM" id="SignalP"/>
    </source>
</evidence>
<comment type="caution">
    <text evidence="2">The sequence shown here is derived from an EMBL/GenBank/DDBJ whole genome shotgun (WGS) entry which is preliminary data.</text>
</comment>
<dbReference type="GeneID" id="94369792"/>